<evidence type="ECO:0000256" key="9">
    <source>
        <dbReference type="ARBA" id="ARBA00082539"/>
    </source>
</evidence>
<dbReference type="EMBL" id="JPKZ01000788">
    <property type="protein sequence ID" value="KHN85428.1"/>
    <property type="molecule type" value="Genomic_DNA"/>
</dbReference>
<sequence>MIPAYFVYRHYQKKKQTAEMANAGEDEQRPPRASLLLNERETFTLKGVAAKRIIEGEEVAEEWYVNGKLSIVEKPCGVMIEWNPLEEDGWVVTNGDDADSSLSTSSAAPSSLQNVNTLKFSVDLKELRSFQCVEPKKGKGCPWIRFISKDGSGYTPLYFRHGGMSSFVEHLQRYTTLKRSAREANLVLFTDERIEALEQSVSILNLNSDFFSPCGVMIEWNPLEEDGWVVTNGDDADSSLSTSSAAPSSLQNVNTLKFSVDLKELRSFQCVEPKKGKGCPWIRFISKDGSGYTPLYFRHGGMSSFVEHLQRYTTLKRSAREANLVLFTDERIEALEQSVSILNLNSDFFSRIMANPYATAMTGLGKVATFVQDQVIPSLLESDAVSAEEQIKAVRELREEESSADTLRLHDDAGFELVTQLELPKRPDFNREEPVTEEVWDKHKNPDGSFRDVHSLKLLIFRGGLTPSLRKEAWKYLLGVSDWSKSDADNAAMKKKRVEDYFRMKLQWKTINEDQESRFTEFADRKALIGKDVARTDRTHPFFGGEDNPNLTLLNDILMTYCMYNFDLGYVQAMSDCLSPLLVVMQNEVDAFWAFVGLMNRIHTNFQMDQLPIKKQLMELRDMLMVVNPKLANYLESHNSDDMYFCFRWVLMCFKREFCFDDIMRLWEVLWTDLPCSNFHLLICVAILDKQMNFIIENKFALIEILKHVNDLSMNIDLEETLISAEAIFHQLAASQDKLPRHICKILSLGDASEDW</sequence>
<proteinExistence type="predicted"/>
<evidence type="ECO:0000256" key="6">
    <source>
        <dbReference type="ARBA" id="ARBA00055283"/>
    </source>
</evidence>
<evidence type="ECO:0000256" key="7">
    <source>
        <dbReference type="ARBA" id="ARBA00065268"/>
    </source>
</evidence>
<evidence type="ECO:0000256" key="2">
    <source>
        <dbReference type="ARBA" id="ARBA00022468"/>
    </source>
</evidence>
<keyword evidence="2" id="KW-0343">GTPase activation</keyword>
<evidence type="ECO:0000256" key="4">
    <source>
        <dbReference type="ARBA" id="ARBA00022553"/>
    </source>
</evidence>
<dbReference type="Pfam" id="PF00566">
    <property type="entry name" value="RabGAP-TBC"/>
    <property type="match status" value="1"/>
</dbReference>
<dbReference type="GO" id="GO:0005737">
    <property type="term" value="C:cytoplasm"/>
    <property type="evidence" value="ECO:0007669"/>
    <property type="project" value="UniProtKB-SubCell"/>
</dbReference>
<feature type="domain" description="Rab-GAP TBC" evidence="10">
    <location>
        <begin position="464"/>
        <end position="674"/>
    </location>
</feature>
<keyword evidence="5" id="KW-0007">Acetylation</keyword>
<comment type="subcellular location">
    <subcellularLocation>
        <location evidence="1">Cytoplasm</location>
    </subcellularLocation>
</comment>
<dbReference type="PROSITE" id="PS50086">
    <property type="entry name" value="TBC_RABGAP"/>
    <property type="match status" value="1"/>
</dbReference>
<keyword evidence="3" id="KW-0963">Cytoplasm</keyword>
<dbReference type="OMA" id="MNESVRY"/>
<reference evidence="11 12" key="1">
    <citation type="submission" date="2014-11" db="EMBL/GenBank/DDBJ databases">
        <title>Genetic blueprint of the zoonotic pathogen Toxocara canis.</title>
        <authorList>
            <person name="Zhu X.-Q."/>
            <person name="Korhonen P.K."/>
            <person name="Cai H."/>
            <person name="Young N.D."/>
            <person name="Nejsum P."/>
            <person name="von Samson-Himmelstjerna G."/>
            <person name="Boag P.R."/>
            <person name="Tan P."/>
            <person name="Li Q."/>
            <person name="Min J."/>
            <person name="Yang Y."/>
            <person name="Wang X."/>
            <person name="Fang X."/>
            <person name="Hall R.S."/>
            <person name="Hofmann A."/>
            <person name="Sternberg P.W."/>
            <person name="Jex A.R."/>
            <person name="Gasser R.B."/>
        </authorList>
    </citation>
    <scope>NUCLEOTIDE SEQUENCE [LARGE SCALE GENOMIC DNA]</scope>
    <source>
        <strain evidence="11">PN_DK_2014</strain>
    </source>
</reference>
<dbReference type="SUPFAM" id="SSF47923">
    <property type="entry name" value="Ypt/Rab-GAP domain of gyp1p"/>
    <property type="match status" value="2"/>
</dbReference>
<dbReference type="GO" id="GO:0005096">
    <property type="term" value="F:GTPase activator activity"/>
    <property type="evidence" value="ECO:0007669"/>
    <property type="project" value="UniProtKB-KW"/>
</dbReference>
<dbReference type="AlphaFoldDB" id="A0A0B2VUR6"/>
<evidence type="ECO:0000313" key="12">
    <source>
        <dbReference type="Proteomes" id="UP000031036"/>
    </source>
</evidence>
<dbReference type="Pfam" id="PF12068">
    <property type="entry name" value="PH_RBD"/>
    <property type="match status" value="2"/>
</dbReference>
<dbReference type="OrthoDB" id="10264062at2759"/>
<dbReference type="Gene3D" id="1.10.8.270">
    <property type="entry name" value="putative rabgap domain of human tbc1 domain family member 14 like domains"/>
    <property type="match status" value="1"/>
</dbReference>
<evidence type="ECO:0000256" key="8">
    <source>
        <dbReference type="ARBA" id="ARBA00067480"/>
    </source>
</evidence>
<dbReference type="InterPro" id="IPR000195">
    <property type="entry name" value="Rab-GAP-TBC_dom"/>
</dbReference>
<evidence type="ECO:0000256" key="5">
    <source>
        <dbReference type="ARBA" id="ARBA00022990"/>
    </source>
</evidence>
<dbReference type="FunFam" id="1.10.472.80:FF:000005">
    <property type="entry name" value="TBC1 domain family member 15"/>
    <property type="match status" value="1"/>
</dbReference>
<evidence type="ECO:0000313" key="11">
    <source>
        <dbReference type="EMBL" id="KHN85428.1"/>
    </source>
</evidence>
<dbReference type="Proteomes" id="UP000031036">
    <property type="component" value="Unassembled WGS sequence"/>
</dbReference>
<dbReference type="Gene3D" id="1.10.472.80">
    <property type="entry name" value="Ypt/Rab-GAP domain of gyp1p, domain 3"/>
    <property type="match status" value="1"/>
</dbReference>
<accession>A0A0B2VUR6</accession>
<dbReference type="STRING" id="6265.A0A0B2VUR6"/>
<protein>
    <recommendedName>
        <fullName evidence="8">TBC1 domain family member 15</fullName>
    </recommendedName>
    <alternativeName>
        <fullName evidence="9">GTPase-activating protein RAB7</fullName>
    </alternativeName>
</protein>
<comment type="function">
    <text evidence="6">Acts as a GTPase activating protein for RAB7A. Does not act on RAB4, RAB5 or RAB6.</text>
</comment>
<comment type="subunit">
    <text evidence="7">Interacts with non-phosphorylated form of RAB8A; phosphorylation of RAB8A at 'Thr-72' disrupts this interaction. Interacts with ARMC12.</text>
</comment>
<dbReference type="PANTHER" id="PTHR22957:SF645">
    <property type="entry name" value="LD27216P"/>
    <property type="match status" value="1"/>
</dbReference>
<dbReference type="PANTHER" id="PTHR22957">
    <property type="entry name" value="TBC1 DOMAIN FAMILY MEMBER GTPASE-ACTIVATING PROTEIN"/>
    <property type="match status" value="1"/>
</dbReference>
<organism evidence="11 12">
    <name type="scientific">Toxocara canis</name>
    <name type="common">Canine roundworm</name>
    <dbReference type="NCBI Taxonomy" id="6265"/>
    <lineage>
        <taxon>Eukaryota</taxon>
        <taxon>Metazoa</taxon>
        <taxon>Ecdysozoa</taxon>
        <taxon>Nematoda</taxon>
        <taxon>Chromadorea</taxon>
        <taxon>Rhabditida</taxon>
        <taxon>Spirurina</taxon>
        <taxon>Ascaridomorpha</taxon>
        <taxon>Ascaridoidea</taxon>
        <taxon>Toxocaridae</taxon>
        <taxon>Toxocara</taxon>
    </lineage>
</organism>
<evidence type="ECO:0000259" key="10">
    <source>
        <dbReference type="PROSITE" id="PS50086"/>
    </source>
</evidence>
<dbReference type="FunFam" id="1.10.8.270:FF:000005">
    <property type="entry name" value="TBC1 domain family member 15"/>
    <property type="match status" value="1"/>
</dbReference>
<evidence type="ECO:0000256" key="3">
    <source>
        <dbReference type="ARBA" id="ARBA00022490"/>
    </source>
</evidence>
<name>A0A0B2VUR6_TOXCA</name>
<dbReference type="SMART" id="SM00164">
    <property type="entry name" value="TBC"/>
    <property type="match status" value="1"/>
</dbReference>
<comment type="caution">
    <text evidence="11">The sequence shown here is derived from an EMBL/GenBank/DDBJ whole genome shotgun (WGS) entry which is preliminary data.</text>
</comment>
<evidence type="ECO:0000256" key="1">
    <source>
        <dbReference type="ARBA" id="ARBA00004496"/>
    </source>
</evidence>
<keyword evidence="4" id="KW-0597">Phosphoprotein</keyword>
<gene>
    <name evidence="11" type="primary">Tbc1d15</name>
    <name evidence="11" type="ORF">Tcan_06161</name>
</gene>
<dbReference type="InterPro" id="IPR035969">
    <property type="entry name" value="Rab-GAP_TBC_sf"/>
</dbReference>
<dbReference type="InterPro" id="IPR021935">
    <property type="entry name" value="SGSM1/2_RBD"/>
</dbReference>
<keyword evidence="12" id="KW-1185">Reference proteome</keyword>